<protein>
    <submittedName>
        <fullName evidence="2">Uncharacterized protein</fullName>
    </submittedName>
</protein>
<proteinExistence type="predicted"/>
<evidence type="ECO:0000256" key="1">
    <source>
        <dbReference type="SAM" id="MobiDB-lite"/>
    </source>
</evidence>
<name>A0AAW1LII5_SAPOF</name>
<gene>
    <name evidence="2" type="ORF">RND81_04G000400</name>
</gene>
<feature type="compositionally biased region" description="Low complexity" evidence="1">
    <location>
        <begin position="9"/>
        <end position="40"/>
    </location>
</feature>
<reference evidence="2" key="1">
    <citation type="submission" date="2024-03" db="EMBL/GenBank/DDBJ databases">
        <title>WGS assembly of Saponaria officinalis var. Norfolk2.</title>
        <authorList>
            <person name="Jenkins J."/>
            <person name="Shu S."/>
            <person name="Grimwood J."/>
            <person name="Barry K."/>
            <person name="Goodstein D."/>
            <person name="Schmutz J."/>
            <person name="Leebens-Mack J."/>
            <person name="Osbourn A."/>
        </authorList>
    </citation>
    <scope>NUCLEOTIDE SEQUENCE [LARGE SCALE GENOMIC DNA]</scope>
    <source>
        <strain evidence="2">JIC</strain>
    </source>
</reference>
<sequence>MARSRKWYTNNPSSKHNKNNKSFNSSNTSNNTKNSIGTSSPSKDTNPISPGNPLQAFDLDKEMEVLDGPGEEEANDTEWMEVGRSAAKSAPEILKFSQADVEEEVKVWSTVVYGYVVGANPPWSVINGFLKRVW</sequence>
<dbReference type="AlphaFoldDB" id="A0AAW1LII5"/>
<feature type="region of interest" description="Disordered" evidence="1">
    <location>
        <begin position="1"/>
        <end position="55"/>
    </location>
</feature>
<evidence type="ECO:0000313" key="2">
    <source>
        <dbReference type="EMBL" id="KAK9732441.1"/>
    </source>
</evidence>
<comment type="caution">
    <text evidence="2">The sequence shown here is derived from an EMBL/GenBank/DDBJ whole genome shotgun (WGS) entry which is preliminary data.</text>
</comment>
<dbReference type="Proteomes" id="UP001443914">
    <property type="component" value="Unassembled WGS sequence"/>
</dbReference>
<accession>A0AAW1LII5</accession>
<keyword evidence="3" id="KW-1185">Reference proteome</keyword>
<dbReference type="EMBL" id="JBDFQZ010000004">
    <property type="protein sequence ID" value="KAK9732441.1"/>
    <property type="molecule type" value="Genomic_DNA"/>
</dbReference>
<organism evidence="2 3">
    <name type="scientific">Saponaria officinalis</name>
    <name type="common">Common soapwort</name>
    <name type="synonym">Lychnis saponaria</name>
    <dbReference type="NCBI Taxonomy" id="3572"/>
    <lineage>
        <taxon>Eukaryota</taxon>
        <taxon>Viridiplantae</taxon>
        <taxon>Streptophyta</taxon>
        <taxon>Embryophyta</taxon>
        <taxon>Tracheophyta</taxon>
        <taxon>Spermatophyta</taxon>
        <taxon>Magnoliopsida</taxon>
        <taxon>eudicotyledons</taxon>
        <taxon>Gunneridae</taxon>
        <taxon>Pentapetalae</taxon>
        <taxon>Caryophyllales</taxon>
        <taxon>Caryophyllaceae</taxon>
        <taxon>Caryophylleae</taxon>
        <taxon>Saponaria</taxon>
    </lineage>
</organism>
<evidence type="ECO:0000313" key="3">
    <source>
        <dbReference type="Proteomes" id="UP001443914"/>
    </source>
</evidence>